<dbReference type="Proteomes" id="UP001054821">
    <property type="component" value="Chromosome 2"/>
</dbReference>
<dbReference type="InterPro" id="IPR004158">
    <property type="entry name" value="DUF247_pln"/>
</dbReference>
<sequence length="356" mass="41778">MAKKTDQSEKKCNDPVKFSKQWCIYRIPSKLRNVKDEAYTPQLISIGPFHHGNPKLRDMERHKMKYYENFCQRTWRNKEELENFIREKEEDTLRCYAGAIEPDIDFVKVILIDACFILELFLRNCQTVKHENYYILRSSLLRKAVEQDLILFENQLPYPLLQELYDFANPSYSSSNHGKNVQEKKEADDLQHCFPCFQPCFPISRSTPSDDHPIKIEKTEPYHPFLTLTCEFFREYTKSQPIENGVQVKHFTDLLVDTVEDVNVLIESEVIVNLLCNSDAVAKLINSLCEQIMDSRSCYTDICKQLNKHYEISFCNRNISILKQVYFKDLWTGSSTILGLFVLVFSIIRTIKSLMS</sequence>
<keyword evidence="1" id="KW-0472">Membrane</keyword>
<protein>
    <submittedName>
        <fullName evidence="2">Uncharacterized protein</fullName>
    </submittedName>
</protein>
<keyword evidence="1" id="KW-1133">Transmembrane helix</keyword>
<comment type="caution">
    <text evidence="2">The sequence shown here is derived from an EMBL/GenBank/DDBJ whole genome shotgun (WGS) entry which is preliminary data.</text>
</comment>
<keyword evidence="1" id="KW-0812">Transmembrane</keyword>
<proteinExistence type="predicted"/>
<organism evidence="2 3">
    <name type="scientific">Prunus dulcis</name>
    <name type="common">Almond</name>
    <name type="synonym">Amygdalus dulcis</name>
    <dbReference type="NCBI Taxonomy" id="3755"/>
    <lineage>
        <taxon>Eukaryota</taxon>
        <taxon>Viridiplantae</taxon>
        <taxon>Streptophyta</taxon>
        <taxon>Embryophyta</taxon>
        <taxon>Tracheophyta</taxon>
        <taxon>Spermatophyta</taxon>
        <taxon>Magnoliopsida</taxon>
        <taxon>eudicotyledons</taxon>
        <taxon>Gunneridae</taxon>
        <taxon>Pentapetalae</taxon>
        <taxon>rosids</taxon>
        <taxon>fabids</taxon>
        <taxon>Rosales</taxon>
        <taxon>Rosaceae</taxon>
        <taxon>Amygdaloideae</taxon>
        <taxon>Amygdaleae</taxon>
        <taxon>Prunus</taxon>
    </lineage>
</organism>
<reference evidence="2 3" key="1">
    <citation type="journal article" date="2022" name="G3 (Bethesda)">
        <title>Whole-genome sequence and methylome profiling of the almond [Prunus dulcis (Mill.) D.A. Webb] cultivar 'Nonpareil'.</title>
        <authorList>
            <person name="D'Amico-Willman K.M."/>
            <person name="Ouma W.Z."/>
            <person name="Meulia T."/>
            <person name="Sideli G.M."/>
            <person name="Gradziel T.M."/>
            <person name="Fresnedo-Ramirez J."/>
        </authorList>
    </citation>
    <scope>NUCLEOTIDE SEQUENCE [LARGE SCALE GENOMIC DNA]</scope>
    <source>
        <strain evidence="2">Clone GOH B32 T37-40</strain>
    </source>
</reference>
<accession>A0AAD4WKQ4</accession>
<dbReference type="PANTHER" id="PTHR31170:SF9">
    <property type="entry name" value="PROTEIN, PUTATIVE (DUF247)-RELATED"/>
    <property type="match status" value="1"/>
</dbReference>
<dbReference type="PANTHER" id="PTHR31170">
    <property type="entry name" value="BNAC04G53230D PROTEIN"/>
    <property type="match status" value="1"/>
</dbReference>
<name>A0AAD4WKQ4_PRUDU</name>
<dbReference type="Pfam" id="PF03140">
    <property type="entry name" value="DUF247"/>
    <property type="match status" value="2"/>
</dbReference>
<gene>
    <name evidence="2" type="ORF">L3X38_012783</name>
</gene>
<feature type="transmembrane region" description="Helical" evidence="1">
    <location>
        <begin position="330"/>
        <end position="348"/>
    </location>
</feature>
<dbReference type="EMBL" id="JAJFAZ020000002">
    <property type="protein sequence ID" value="KAI5344906.1"/>
    <property type="molecule type" value="Genomic_DNA"/>
</dbReference>
<evidence type="ECO:0000256" key="1">
    <source>
        <dbReference type="SAM" id="Phobius"/>
    </source>
</evidence>
<keyword evidence="3" id="KW-1185">Reference proteome</keyword>
<dbReference type="AlphaFoldDB" id="A0AAD4WKQ4"/>
<evidence type="ECO:0000313" key="2">
    <source>
        <dbReference type="EMBL" id="KAI5344906.1"/>
    </source>
</evidence>
<evidence type="ECO:0000313" key="3">
    <source>
        <dbReference type="Proteomes" id="UP001054821"/>
    </source>
</evidence>